<organism evidence="10 11">
    <name type="scientific">Salinirubrum litoreum</name>
    <dbReference type="NCBI Taxonomy" id="1126234"/>
    <lineage>
        <taxon>Archaea</taxon>
        <taxon>Methanobacteriati</taxon>
        <taxon>Methanobacteriota</taxon>
        <taxon>Stenosarchaea group</taxon>
        <taxon>Halobacteria</taxon>
        <taxon>Halobacteriales</taxon>
        <taxon>Haloferacaceae</taxon>
        <taxon>Salinirubrum</taxon>
    </lineage>
</organism>
<evidence type="ECO:0000256" key="2">
    <source>
        <dbReference type="ARBA" id="ARBA00022630"/>
    </source>
</evidence>
<evidence type="ECO:0000313" key="11">
    <source>
        <dbReference type="Proteomes" id="UP001596201"/>
    </source>
</evidence>
<name>A0ABD5RAG5_9EURY</name>
<evidence type="ECO:0000256" key="4">
    <source>
        <dbReference type="ARBA" id="ARBA00022991"/>
    </source>
</evidence>
<comment type="cofactor">
    <cofactor evidence="7">
        <name>(6R)-5,10-methylene-5,6,7,8-tetrahydrofolate</name>
        <dbReference type="ChEBI" id="CHEBI:15636"/>
    </cofactor>
    <text evidence="7">Binds 1 5,10-methenyltetrahydrofolate (MTHF) per subunit.</text>
</comment>
<dbReference type="InterPro" id="IPR014133">
    <property type="entry name" value="Cry_DASH"/>
</dbReference>
<dbReference type="Pfam" id="PF03441">
    <property type="entry name" value="FAD_binding_7"/>
    <property type="match status" value="1"/>
</dbReference>
<dbReference type="InterPro" id="IPR036155">
    <property type="entry name" value="Crypto/Photolyase_N_sf"/>
</dbReference>
<feature type="binding site" evidence="5">
    <location>
        <position position="254"/>
    </location>
    <ligand>
        <name>FAD</name>
        <dbReference type="ChEBI" id="CHEBI:57692"/>
    </ligand>
</feature>
<feature type="binding site" evidence="5">
    <location>
        <begin position="405"/>
        <end position="407"/>
    </location>
    <ligand>
        <name>FAD</name>
        <dbReference type="ChEBI" id="CHEBI:57692"/>
    </ligand>
</feature>
<dbReference type="InterPro" id="IPR005101">
    <property type="entry name" value="Cryptochr/Photolyase_FAD-bd"/>
</dbReference>
<dbReference type="Gene3D" id="1.10.579.10">
    <property type="entry name" value="DNA Cyclobutane Dipyrimidine Photolyase, subunit A, domain 3"/>
    <property type="match status" value="1"/>
</dbReference>
<evidence type="ECO:0000313" key="10">
    <source>
        <dbReference type="EMBL" id="MFC5366687.1"/>
    </source>
</evidence>
<evidence type="ECO:0000256" key="8">
    <source>
        <dbReference type="SAM" id="MobiDB-lite"/>
    </source>
</evidence>
<keyword evidence="3 5" id="KW-0274">FAD</keyword>
<dbReference type="InterPro" id="IPR006050">
    <property type="entry name" value="DNA_photolyase_N"/>
</dbReference>
<evidence type="ECO:0000259" key="9">
    <source>
        <dbReference type="PROSITE" id="PS51645"/>
    </source>
</evidence>
<dbReference type="SUPFAM" id="SSF48173">
    <property type="entry name" value="Cryptochrome/photolyase FAD-binding domain"/>
    <property type="match status" value="1"/>
</dbReference>
<dbReference type="Gene3D" id="1.25.40.80">
    <property type="match status" value="1"/>
</dbReference>
<dbReference type="Proteomes" id="UP001596201">
    <property type="component" value="Unassembled WGS sequence"/>
</dbReference>
<comment type="function">
    <text evidence="7">May have a photoreceptor function.</text>
</comment>
<dbReference type="InterPro" id="IPR014729">
    <property type="entry name" value="Rossmann-like_a/b/a_fold"/>
</dbReference>
<feature type="region of interest" description="Disordered" evidence="8">
    <location>
        <begin position="171"/>
        <end position="195"/>
    </location>
</feature>
<dbReference type="SUPFAM" id="SSF52425">
    <property type="entry name" value="Cryptochrome/photolyase, N-terminal domain"/>
    <property type="match status" value="1"/>
</dbReference>
<reference evidence="10 11" key="1">
    <citation type="journal article" date="2019" name="Int. J. Syst. Evol. Microbiol.">
        <title>The Global Catalogue of Microorganisms (GCM) 10K type strain sequencing project: providing services to taxonomists for standard genome sequencing and annotation.</title>
        <authorList>
            <consortium name="The Broad Institute Genomics Platform"/>
            <consortium name="The Broad Institute Genome Sequencing Center for Infectious Disease"/>
            <person name="Wu L."/>
            <person name="Ma J."/>
        </authorList>
    </citation>
    <scope>NUCLEOTIDE SEQUENCE [LARGE SCALE GENOMIC DNA]</scope>
    <source>
        <strain evidence="10 11">CGMCC 1.12237</strain>
    </source>
</reference>
<feature type="site" description="Electron transfer via tryptophanyl radical" evidence="6">
    <location>
        <position position="339"/>
    </location>
</feature>
<dbReference type="Pfam" id="PF00875">
    <property type="entry name" value="DNA_photolyase"/>
    <property type="match status" value="1"/>
</dbReference>
<dbReference type="Gene3D" id="3.40.50.620">
    <property type="entry name" value="HUPs"/>
    <property type="match status" value="1"/>
</dbReference>
<dbReference type="NCBIfam" id="TIGR02765">
    <property type="entry name" value="crypto_DASH"/>
    <property type="match status" value="1"/>
</dbReference>
<keyword evidence="11" id="KW-1185">Reference proteome</keyword>
<dbReference type="RefSeq" id="WP_227227976.1">
    <property type="nucleotide sequence ID" value="NZ_JAJCVJ010000001.1"/>
</dbReference>
<evidence type="ECO:0000256" key="7">
    <source>
        <dbReference type="RuleBase" id="RU367151"/>
    </source>
</evidence>
<comment type="similarity">
    <text evidence="1 7">Belongs to the DNA photolyase class-1 family.</text>
</comment>
<accession>A0ABD5RAG5</accession>
<dbReference type="AlphaFoldDB" id="A0ABD5RAG5"/>
<sequence length="498" mass="57134">MTAETALVWFRRDLRLHDNEALSDALGADHLLPVYCVDPRHYGRRPFGGRDSFDYEKTGPYRARFRRESLADLRESLRDLDSDLIVREGKPETIVPALAKATDADAVYFHTYPTGEEMAVEEGVTDLLGKLGTDVERRWGHTLYHLDDLPNGYEEIPDTYTSFRKSVENRSTVRPPFRAPEAESMPPVATTTDGDEIGAGAIPTVDSLGVDAPHGADSEGEPTERGALRFTGGESAALDRLDTYLWDEDRLREYKETRNGLLGQGFSSKLSAWLNEGCLSPRFVEREVRRYEEQRVSNDSTYWLLFELVWRDFFQFQFAKHGTDFWRRGGIRNRTDIAWRDDETLFERWKAGETGIPFVDAAMRELNETGYVSNRARQNAASFLVNNCRIDWRKGAAYYETQLVDYDPCSNYGNWAYIAGVGNDNRDRYFNLVKQAKQYDGDAEYVTHWLPELDPLPPRLAHEPWKTSDSTQAEYGVELGIDYPEPVFDLEQSYEKLR</sequence>
<dbReference type="PROSITE" id="PS51645">
    <property type="entry name" value="PHR_CRY_ALPHA_BETA"/>
    <property type="match status" value="1"/>
</dbReference>
<comment type="cofactor">
    <cofactor evidence="5 7">
        <name>FAD</name>
        <dbReference type="ChEBI" id="CHEBI:57692"/>
    </cofactor>
    <text evidence="5 7">Binds 1 FAD per subunit.</text>
</comment>
<feature type="site" description="Electron transfer via tryptophanyl radical" evidence="6">
    <location>
        <position position="415"/>
    </location>
</feature>
<dbReference type="InterPro" id="IPR036134">
    <property type="entry name" value="Crypto/Photolyase_FAD-like_sf"/>
</dbReference>
<evidence type="ECO:0000256" key="6">
    <source>
        <dbReference type="PIRSR" id="PIRSR602081-2"/>
    </source>
</evidence>
<evidence type="ECO:0000256" key="5">
    <source>
        <dbReference type="PIRSR" id="PIRSR602081-1"/>
    </source>
</evidence>
<keyword evidence="2 5" id="KW-0285">Flavoprotein</keyword>
<dbReference type="PANTHER" id="PTHR11455:SF22">
    <property type="entry name" value="CRYPTOCHROME DASH"/>
    <property type="match status" value="1"/>
</dbReference>
<feature type="domain" description="Photolyase/cryptochrome alpha/beta" evidence="9">
    <location>
        <begin position="4"/>
        <end position="143"/>
    </location>
</feature>
<dbReference type="EMBL" id="JBHSKX010000001">
    <property type="protein sequence ID" value="MFC5366687.1"/>
    <property type="molecule type" value="Genomic_DNA"/>
</dbReference>
<feature type="binding site" evidence="5">
    <location>
        <begin position="267"/>
        <end position="271"/>
    </location>
    <ligand>
        <name>FAD</name>
        <dbReference type="ChEBI" id="CHEBI:57692"/>
    </ligand>
</feature>
<keyword evidence="4 7" id="KW-0157">Chromophore</keyword>
<feature type="site" description="Electron transfer via tryptophanyl radical" evidence="6">
    <location>
        <position position="392"/>
    </location>
</feature>
<proteinExistence type="inferred from homology"/>
<dbReference type="PRINTS" id="PR00147">
    <property type="entry name" value="DNAPHOTLYASE"/>
</dbReference>
<gene>
    <name evidence="10" type="ORF">ACFPJ5_07020</name>
</gene>
<feature type="binding site" evidence="5">
    <location>
        <begin position="307"/>
        <end position="314"/>
    </location>
    <ligand>
        <name>FAD</name>
        <dbReference type="ChEBI" id="CHEBI:57692"/>
    </ligand>
</feature>
<dbReference type="PANTHER" id="PTHR11455">
    <property type="entry name" value="CRYPTOCHROME"/>
    <property type="match status" value="1"/>
</dbReference>
<evidence type="ECO:0000256" key="3">
    <source>
        <dbReference type="ARBA" id="ARBA00022827"/>
    </source>
</evidence>
<protein>
    <recommendedName>
        <fullName evidence="7">Cryptochrome DASH</fullName>
    </recommendedName>
</protein>
<dbReference type="InterPro" id="IPR002081">
    <property type="entry name" value="Cryptochrome/DNA_photolyase_1"/>
</dbReference>
<evidence type="ECO:0000256" key="1">
    <source>
        <dbReference type="ARBA" id="ARBA00005862"/>
    </source>
</evidence>
<comment type="caution">
    <text evidence="10">The sequence shown here is derived from an EMBL/GenBank/DDBJ whole genome shotgun (WGS) entry which is preliminary data.</text>
</comment>